<evidence type="ECO:0000256" key="6">
    <source>
        <dbReference type="ARBA" id="ARBA00022729"/>
    </source>
</evidence>
<evidence type="ECO:0000256" key="10">
    <source>
        <dbReference type="ARBA" id="ARBA00023136"/>
    </source>
</evidence>
<keyword evidence="17" id="KW-0675">Receptor</keyword>
<dbReference type="GO" id="GO:0009279">
    <property type="term" value="C:cell outer membrane"/>
    <property type="evidence" value="ECO:0007669"/>
    <property type="project" value="UniProtKB-SubCell"/>
</dbReference>
<evidence type="ECO:0000313" key="17">
    <source>
        <dbReference type="EMBL" id="KYG08647.1"/>
    </source>
</evidence>
<evidence type="ECO:0000256" key="11">
    <source>
        <dbReference type="ARBA" id="ARBA00023237"/>
    </source>
</evidence>
<evidence type="ECO:0000256" key="2">
    <source>
        <dbReference type="ARBA" id="ARBA00022448"/>
    </source>
</evidence>
<keyword evidence="11 12" id="KW-0998">Cell outer membrane</keyword>
<dbReference type="InterPro" id="IPR012910">
    <property type="entry name" value="Plug_dom"/>
</dbReference>
<feature type="region of interest" description="Disordered" evidence="14">
    <location>
        <begin position="1"/>
        <end position="27"/>
    </location>
</feature>
<dbReference type="InterPro" id="IPR000531">
    <property type="entry name" value="Beta-barrel_TonB"/>
</dbReference>
<evidence type="ECO:0000256" key="5">
    <source>
        <dbReference type="ARBA" id="ARBA00022692"/>
    </source>
</evidence>
<keyword evidence="8" id="KW-0406">Ion transport</keyword>
<keyword evidence="10 12" id="KW-0472">Membrane</keyword>
<feature type="region of interest" description="Disordered" evidence="14">
    <location>
        <begin position="251"/>
        <end position="270"/>
    </location>
</feature>
<reference evidence="17 18" key="1">
    <citation type="submission" date="2014-02" db="EMBL/GenBank/DDBJ databases">
        <title>The small core and large imbalanced accessory genome model reveals a collaborative survival strategy of Sorangium cellulosum strains in nature.</title>
        <authorList>
            <person name="Han K."/>
            <person name="Peng R."/>
            <person name="Blom J."/>
            <person name="Li Y.-Z."/>
        </authorList>
    </citation>
    <scope>NUCLEOTIDE SEQUENCE [LARGE SCALE GENOMIC DNA]</scope>
    <source>
        <strain evidence="17 18">So0007-03</strain>
    </source>
</reference>
<dbReference type="PROSITE" id="PS01156">
    <property type="entry name" value="TONB_DEPENDENT_REC_2"/>
    <property type="match status" value="1"/>
</dbReference>
<sequence length="684" mass="74335">SAPAAAAAPPEDAPPPEGALATAAPGAPPALGEEVVVVGQRIGPLDSADVVASVDILGGEQIQEQSAAEPLELLRRVPAVYIESFNQGIINADIGLRGFNTQGDVAHTKLLIDGIPSNHHVGLPDMKAVFPLEIERMEVVKGTNDPRYGLNNVAGNINVITRKTGNERIARLLAGSFWTVEPQVLVATERDALRQTYFAGYRGSDSYRDHARTDRVAGSAKWFYEPSRELRIGLILRGMLLDADAPGYLSGDDARARPTTSPAHAATDGGRQTTLHASVHLDHELAGGLSWQLKGYGQAFLRDRWVKFDPDLDQQLRVEDDQQYGAISVLTYRARDPRALGLTVEWGVDYQLQDSRYQRIPTVERKRQGPAFRDEDFALHAVGSYVQASATPIKPIKLVAALRADRLAGAGSFLEQPEGEGARMVDYDLNDYGFIWQPKASVMVTPVKGQSLYANYGRTFQIGTGKGAFAVQGTPLDPSINDGWEVGHRSSVFPWVTSHLAYWEQRASGEVRDKGDGSGDAENVGETLRRGFDVELTLRPFDFLSVWGAFSRTLSEQVEPGPALAANRGKELNHVPSFSAKGGIDLHPVQDLLVSLFCYAQGGYYLNKENFTEEHGARRVGDYVVVNASAAYDVTEALSVGAEVNNLLDRSYDTSIWYKDFGAAGAQHNPGNGRSAYVTGTLTF</sequence>
<evidence type="ECO:0000256" key="1">
    <source>
        <dbReference type="ARBA" id="ARBA00004571"/>
    </source>
</evidence>
<feature type="compositionally biased region" description="Low complexity" evidence="14">
    <location>
        <begin position="18"/>
        <end position="27"/>
    </location>
</feature>
<dbReference type="Pfam" id="PF07715">
    <property type="entry name" value="Plug"/>
    <property type="match status" value="1"/>
</dbReference>
<gene>
    <name evidence="17" type="ORF">BE21_22575</name>
</gene>
<organism evidence="17 18">
    <name type="scientific">Sorangium cellulosum</name>
    <name type="common">Polyangium cellulosum</name>
    <dbReference type="NCBI Taxonomy" id="56"/>
    <lineage>
        <taxon>Bacteria</taxon>
        <taxon>Pseudomonadati</taxon>
        <taxon>Myxococcota</taxon>
        <taxon>Polyangia</taxon>
        <taxon>Polyangiales</taxon>
        <taxon>Polyangiaceae</taxon>
        <taxon>Sorangium</taxon>
    </lineage>
</organism>
<evidence type="ECO:0000313" key="18">
    <source>
        <dbReference type="Proteomes" id="UP000075502"/>
    </source>
</evidence>
<dbReference type="Gene3D" id="2.170.130.10">
    <property type="entry name" value="TonB-dependent receptor, plug domain"/>
    <property type="match status" value="1"/>
</dbReference>
<keyword evidence="2 12" id="KW-0813">Transport</keyword>
<evidence type="ECO:0000256" key="4">
    <source>
        <dbReference type="ARBA" id="ARBA00022496"/>
    </source>
</evidence>
<keyword evidence="7" id="KW-0408">Iron</keyword>
<evidence type="ECO:0000256" key="12">
    <source>
        <dbReference type="PROSITE-ProRule" id="PRU01360"/>
    </source>
</evidence>
<protein>
    <submittedName>
        <fullName evidence="17">TonB-dependent receptor</fullName>
    </submittedName>
</protein>
<feature type="compositionally biased region" description="Low complexity" evidence="14">
    <location>
        <begin position="1"/>
        <end position="10"/>
    </location>
</feature>
<dbReference type="InterPro" id="IPR039426">
    <property type="entry name" value="TonB-dep_rcpt-like"/>
</dbReference>
<dbReference type="PANTHER" id="PTHR32552">
    <property type="entry name" value="FERRICHROME IRON RECEPTOR-RELATED"/>
    <property type="match status" value="1"/>
</dbReference>
<evidence type="ECO:0000256" key="3">
    <source>
        <dbReference type="ARBA" id="ARBA00022452"/>
    </source>
</evidence>
<dbReference type="InterPro" id="IPR036942">
    <property type="entry name" value="Beta-barrel_TonB_sf"/>
</dbReference>
<keyword evidence="4" id="KW-0410">Iron transport</keyword>
<dbReference type="Proteomes" id="UP000075502">
    <property type="component" value="Unassembled WGS sequence"/>
</dbReference>
<dbReference type="Pfam" id="PF00593">
    <property type="entry name" value="TonB_dep_Rec_b-barrel"/>
    <property type="match status" value="1"/>
</dbReference>
<feature type="domain" description="TonB-dependent receptor-like beta-barrel" evidence="15">
    <location>
        <begin position="253"/>
        <end position="647"/>
    </location>
</feature>
<dbReference type="Gene3D" id="2.40.170.20">
    <property type="entry name" value="TonB-dependent receptor, beta-barrel domain"/>
    <property type="match status" value="1"/>
</dbReference>
<evidence type="ECO:0000256" key="14">
    <source>
        <dbReference type="SAM" id="MobiDB-lite"/>
    </source>
</evidence>
<name>A0A150TVQ3_SORCE</name>
<keyword evidence="5 12" id="KW-0812">Transmembrane</keyword>
<comment type="subcellular location">
    <subcellularLocation>
        <location evidence="1 12">Cell outer membrane</location>
        <topology evidence="1 12">Multi-pass membrane protein</topology>
    </subcellularLocation>
</comment>
<keyword evidence="9 13" id="KW-0798">TonB box</keyword>
<feature type="domain" description="TonB-dependent receptor plug" evidence="16">
    <location>
        <begin position="48"/>
        <end position="155"/>
    </location>
</feature>
<comment type="similarity">
    <text evidence="12 13">Belongs to the TonB-dependent receptor family.</text>
</comment>
<evidence type="ECO:0000256" key="8">
    <source>
        <dbReference type="ARBA" id="ARBA00023065"/>
    </source>
</evidence>
<evidence type="ECO:0000256" key="13">
    <source>
        <dbReference type="RuleBase" id="RU003357"/>
    </source>
</evidence>
<dbReference type="PROSITE" id="PS52016">
    <property type="entry name" value="TONB_DEPENDENT_REC_3"/>
    <property type="match status" value="1"/>
</dbReference>
<comment type="caution">
    <text evidence="17">The sequence shown here is derived from an EMBL/GenBank/DDBJ whole genome shotgun (WGS) entry which is preliminary data.</text>
</comment>
<feature type="non-terminal residue" evidence="17">
    <location>
        <position position="1"/>
    </location>
</feature>
<accession>A0A150TVQ3</accession>
<evidence type="ECO:0000259" key="16">
    <source>
        <dbReference type="Pfam" id="PF07715"/>
    </source>
</evidence>
<dbReference type="InterPro" id="IPR010917">
    <property type="entry name" value="TonB_rcpt_CS"/>
</dbReference>
<evidence type="ECO:0000256" key="9">
    <source>
        <dbReference type="ARBA" id="ARBA00023077"/>
    </source>
</evidence>
<proteinExistence type="inferred from homology"/>
<dbReference type="PANTHER" id="PTHR32552:SF68">
    <property type="entry name" value="FERRICHROME OUTER MEMBRANE TRANSPORTER_PHAGE RECEPTOR"/>
    <property type="match status" value="1"/>
</dbReference>
<dbReference type="AlphaFoldDB" id="A0A150TVQ3"/>
<dbReference type="InterPro" id="IPR037066">
    <property type="entry name" value="Plug_dom_sf"/>
</dbReference>
<keyword evidence="3 12" id="KW-1134">Transmembrane beta strand</keyword>
<keyword evidence="6" id="KW-0732">Signal</keyword>
<evidence type="ECO:0000259" key="15">
    <source>
        <dbReference type="Pfam" id="PF00593"/>
    </source>
</evidence>
<dbReference type="SUPFAM" id="SSF56935">
    <property type="entry name" value="Porins"/>
    <property type="match status" value="1"/>
</dbReference>
<dbReference type="EMBL" id="JEME01000934">
    <property type="protein sequence ID" value="KYG08647.1"/>
    <property type="molecule type" value="Genomic_DNA"/>
</dbReference>
<dbReference type="GO" id="GO:0015344">
    <property type="term" value="F:siderophore uptake transmembrane transporter activity"/>
    <property type="evidence" value="ECO:0007669"/>
    <property type="project" value="TreeGrafter"/>
</dbReference>
<evidence type="ECO:0000256" key="7">
    <source>
        <dbReference type="ARBA" id="ARBA00023004"/>
    </source>
</evidence>